<dbReference type="PROSITE" id="PS50262">
    <property type="entry name" value="G_PROTEIN_RECEP_F1_2"/>
    <property type="match status" value="1"/>
</dbReference>
<feature type="domain" description="G-protein coupled receptors family 1 profile" evidence="7">
    <location>
        <begin position="38"/>
        <end position="279"/>
    </location>
</feature>
<proteinExistence type="predicted"/>
<reference evidence="10" key="1">
    <citation type="submission" date="2012-12" db="EMBL/GenBank/DDBJ databases">
        <authorList>
            <person name="Hellsten U."/>
            <person name="Grimwood J."/>
            <person name="Chapman J.A."/>
            <person name="Shapiro H."/>
            <person name="Aerts A."/>
            <person name="Otillar R.P."/>
            <person name="Terry A.Y."/>
            <person name="Boore J.L."/>
            <person name="Simakov O."/>
            <person name="Marletaz F."/>
            <person name="Cho S.-J."/>
            <person name="Edsinger-Gonzales E."/>
            <person name="Havlak P."/>
            <person name="Kuo D.-H."/>
            <person name="Larsson T."/>
            <person name="Lv J."/>
            <person name="Arendt D."/>
            <person name="Savage R."/>
            <person name="Osoegawa K."/>
            <person name="de Jong P."/>
            <person name="Lindberg D.R."/>
            <person name="Seaver E.C."/>
            <person name="Weisblat D.A."/>
            <person name="Putnam N.H."/>
            <person name="Grigoriev I.V."/>
            <person name="Rokhsar D.S."/>
        </authorList>
    </citation>
    <scope>NUCLEOTIDE SEQUENCE</scope>
    <source>
        <strain evidence="10">I ESC-2004</strain>
    </source>
</reference>
<dbReference type="SUPFAM" id="SSF81321">
    <property type="entry name" value="Family A G protein-coupled receptor-like"/>
    <property type="match status" value="1"/>
</dbReference>
<keyword evidence="4 6" id="KW-0472">Membrane</keyword>
<feature type="transmembrane region" description="Helical" evidence="6">
    <location>
        <begin position="226"/>
        <end position="245"/>
    </location>
</feature>
<reference evidence="8 10" key="2">
    <citation type="journal article" date="2013" name="Nature">
        <title>Insights into bilaterian evolution from three spiralian genomes.</title>
        <authorList>
            <person name="Simakov O."/>
            <person name="Marletaz F."/>
            <person name="Cho S.J."/>
            <person name="Edsinger-Gonzales E."/>
            <person name="Havlak P."/>
            <person name="Hellsten U."/>
            <person name="Kuo D.H."/>
            <person name="Larsson T."/>
            <person name="Lv J."/>
            <person name="Arendt D."/>
            <person name="Savage R."/>
            <person name="Osoegawa K."/>
            <person name="de Jong P."/>
            <person name="Grimwood J."/>
            <person name="Chapman J.A."/>
            <person name="Shapiro H."/>
            <person name="Aerts A."/>
            <person name="Otillar R.P."/>
            <person name="Terry A.Y."/>
            <person name="Boore J.L."/>
            <person name="Grigoriev I.V."/>
            <person name="Lindberg D.R."/>
            <person name="Seaver E.C."/>
            <person name="Weisblat D.A."/>
            <person name="Putnam N.H."/>
            <person name="Rokhsar D.S."/>
        </authorList>
    </citation>
    <scope>NUCLEOTIDE SEQUENCE</scope>
    <source>
        <strain evidence="8 10">I ESC-2004</strain>
    </source>
</reference>
<dbReference type="PANTHER" id="PTHR23112">
    <property type="entry name" value="G PROTEIN-COUPLED RECEPTOR 157-RELATED"/>
    <property type="match status" value="1"/>
</dbReference>
<dbReference type="AlphaFoldDB" id="R7U5G3"/>
<reference evidence="9" key="3">
    <citation type="submission" date="2015-06" db="UniProtKB">
        <authorList>
            <consortium name="EnsemblMetazoa"/>
        </authorList>
    </citation>
    <scope>IDENTIFICATION</scope>
</reference>
<evidence type="ECO:0000256" key="4">
    <source>
        <dbReference type="ARBA" id="ARBA00023136"/>
    </source>
</evidence>
<keyword evidence="3 6" id="KW-1133">Transmembrane helix</keyword>
<evidence type="ECO:0000256" key="1">
    <source>
        <dbReference type="ARBA" id="ARBA00004141"/>
    </source>
</evidence>
<sequence length="310" mass="34163">MASNDSTVPVFGLPGSKFYILHIAAISSLSISIFTSSGVLIYLFVTSTVKNLWKKPIGERLVVYLAVYDLCFSVTHELDHGYMLAVLDNPPDPVCMPFAFFLQTFIMAQALLVLFTSVNAMYMVVLEKRLNLGERDWKLFAITLGVPVTVGFIGVAVPFLGPTGSWCMVDMRPWYGPIVNTVYGMTMVLVFAVNAVCYGAIYLRIRRAAMKTAASSSNQGNKYHKAAKLMMLFVAVYLFQWWTYVAQALWSFAGPPAVELYILSVFLINLGGVYNALVYTIIRKKYSGAAADSEEASTRKAHATDSTAPG</sequence>
<dbReference type="GO" id="GO:0004930">
    <property type="term" value="F:G protein-coupled receptor activity"/>
    <property type="evidence" value="ECO:0007669"/>
    <property type="project" value="InterPro"/>
</dbReference>
<evidence type="ECO:0000256" key="3">
    <source>
        <dbReference type="ARBA" id="ARBA00022989"/>
    </source>
</evidence>
<feature type="transmembrane region" description="Helical" evidence="6">
    <location>
        <begin position="260"/>
        <end position="282"/>
    </location>
</feature>
<keyword evidence="10" id="KW-1185">Reference proteome</keyword>
<gene>
    <name evidence="8" type="ORF">CAPTEDRAFT_205792</name>
</gene>
<keyword evidence="2 6" id="KW-0812">Transmembrane</keyword>
<evidence type="ECO:0000313" key="8">
    <source>
        <dbReference type="EMBL" id="ELU01214.1"/>
    </source>
</evidence>
<dbReference type="Gene3D" id="1.20.1070.10">
    <property type="entry name" value="Rhodopsin 7-helix transmembrane proteins"/>
    <property type="match status" value="1"/>
</dbReference>
<dbReference type="OMA" id="PAGAFCY"/>
<dbReference type="EMBL" id="KB305308">
    <property type="protein sequence ID" value="ELU01214.1"/>
    <property type="molecule type" value="Genomic_DNA"/>
</dbReference>
<dbReference type="OrthoDB" id="6115658at2759"/>
<accession>R7U5G3</accession>
<feature type="transmembrane region" description="Helical" evidence="6">
    <location>
        <begin position="137"/>
        <end position="161"/>
    </location>
</feature>
<feature type="transmembrane region" description="Helical" evidence="6">
    <location>
        <begin position="98"/>
        <end position="125"/>
    </location>
</feature>
<evidence type="ECO:0000259" key="7">
    <source>
        <dbReference type="PROSITE" id="PS50262"/>
    </source>
</evidence>
<dbReference type="GO" id="GO:0005886">
    <property type="term" value="C:plasma membrane"/>
    <property type="evidence" value="ECO:0007669"/>
    <property type="project" value="TreeGrafter"/>
</dbReference>
<comment type="subcellular location">
    <subcellularLocation>
        <location evidence="1">Membrane</location>
        <topology evidence="1">Multi-pass membrane protein</topology>
    </subcellularLocation>
</comment>
<dbReference type="EnsemblMetazoa" id="CapteT205792">
    <property type="protein sequence ID" value="CapteP205792"/>
    <property type="gene ID" value="CapteG205792"/>
</dbReference>
<feature type="transmembrane region" description="Helical" evidence="6">
    <location>
        <begin position="57"/>
        <end position="78"/>
    </location>
</feature>
<evidence type="ECO:0000256" key="2">
    <source>
        <dbReference type="ARBA" id="ARBA00022692"/>
    </source>
</evidence>
<protein>
    <recommendedName>
        <fullName evidence="7">G-protein coupled receptors family 1 profile domain-containing protein</fullName>
    </recommendedName>
</protein>
<evidence type="ECO:0000256" key="5">
    <source>
        <dbReference type="SAM" id="MobiDB-lite"/>
    </source>
</evidence>
<dbReference type="Pfam" id="PF00001">
    <property type="entry name" value="7tm_1"/>
    <property type="match status" value="1"/>
</dbReference>
<dbReference type="PANTHER" id="PTHR23112:SF0">
    <property type="entry name" value="TRANSMEMBRANE PROTEIN 116"/>
    <property type="match status" value="1"/>
</dbReference>
<dbReference type="HOGENOM" id="CLU_076189_0_0_1"/>
<evidence type="ECO:0000313" key="9">
    <source>
        <dbReference type="EnsemblMetazoa" id="CapteP205792"/>
    </source>
</evidence>
<dbReference type="InterPro" id="IPR000276">
    <property type="entry name" value="GPCR_Rhodpsn"/>
</dbReference>
<feature type="transmembrane region" description="Helical" evidence="6">
    <location>
        <begin position="181"/>
        <end position="205"/>
    </location>
</feature>
<evidence type="ECO:0000313" key="10">
    <source>
        <dbReference type="Proteomes" id="UP000014760"/>
    </source>
</evidence>
<feature type="region of interest" description="Disordered" evidence="5">
    <location>
        <begin position="291"/>
        <end position="310"/>
    </location>
</feature>
<dbReference type="InterPro" id="IPR017452">
    <property type="entry name" value="GPCR_Rhodpsn_7TM"/>
</dbReference>
<dbReference type="Proteomes" id="UP000014760">
    <property type="component" value="Unassembled WGS sequence"/>
</dbReference>
<evidence type="ECO:0000256" key="6">
    <source>
        <dbReference type="SAM" id="Phobius"/>
    </source>
</evidence>
<organism evidence="8">
    <name type="scientific">Capitella teleta</name>
    <name type="common">Polychaete worm</name>
    <dbReference type="NCBI Taxonomy" id="283909"/>
    <lineage>
        <taxon>Eukaryota</taxon>
        <taxon>Metazoa</taxon>
        <taxon>Spiralia</taxon>
        <taxon>Lophotrochozoa</taxon>
        <taxon>Annelida</taxon>
        <taxon>Polychaeta</taxon>
        <taxon>Sedentaria</taxon>
        <taxon>Scolecida</taxon>
        <taxon>Capitellidae</taxon>
        <taxon>Capitella</taxon>
    </lineage>
</organism>
<dbReference type="GO" id="GO:0007189">
    <property type="term" value="P:adenylate cyclase-activating G protein-coupled receptor signaling pathway"/>
    <property type="evidence" value="ECO:0007669"/>
    <property type="project" value="TreeGrafter"/>
</dbReference>
<name>R7U5G3_CAPTE</name>
<dbReference type="EMBL" id="AMQN01009390">
    <property type="status" value="NOT_ANNOTATED_CDS"/>
    <property type="molecule type" value="Genomic_DNA"/>
</dbReference>
<feature type="transmembrane region" description="Helical" evidence="6">
    <location>
        <begin position="20"/>
        <end position="45"/>
    </location>
</feature>